<proteinExistence type="predicted"/>
<protein>
    <submittedName>
        <fullName evidence="1">Uncharacterized protein</fullName>
    </submittedName>
</protein>
<dbReference type="Proteomes" id="UP000252415">
    <property type="component" value="Unassembled WGS sequence"/>
</dbReference>
<sequence>MAQSVKGNMSGSRYTLRDPGYNFGEWNITERWNIEQVGPNNYTIDGDRFVVSIFLINW</sequence>
<dbReference type="EMBL" id="QPJD01000013">
    <property type="protein sequence ID" value="RCW43403.1"/>
    <property type="molecule type" value="Genomic_DNA"/>
</dbReference>
<name>A0A368VVE2_9BACL</name>
<organism evidence="1 2">
    <name type="scientific">Paenibacillus prosopidis</name>
    <dbReference type="NCBI Taxonomy" id="630520"/>
    <lineage>
        <taxon>Bacteria</taxon>
        <taxon>Bacillati</taxon>
        <taxon>Bacillota</taxon>
        <taxon>Bacilli</taxon>
        <taxon>Bacillales</taxon>
        <taxon>Paenibacillaceae</taxon>
        <taxon>Paenibacillus</taxon>
    </lineage>
</organism>
<gene>
    <name evidence="1" type="ORF">DFP97_11375</name>
</gene>
<evidence type="ECO:0000313" key="2">
    <source>
        <dbReference type="Proteomes" id="UP000252415"/>
    </source>
</evidence>
<dbReference type="AlphaFoldDB" id="A0A368VVE2"/>
<keyword evidence="2" id="KW-1185">Reference proteome</keyword>
<evidence type="ECO:0000313" key="1">
    <source>
        <dbReference type="EMBL" id="RCW43403.1"/>
    </source>
</evidence>
<reference evidence="1 2" key="1">
    <citation type="submission" date="2018-07" db="EMBL/GenBank/DDBJ databases">
        <title>Genomic Encyclopedia of Type Strains, Phase III (KMG-III): the genomes of soil and plant-associated and newly described type strains.</title>
        <authorList>
            <person name="Whitman W."/>
        </authorList>
    </citation>
    <scope>NUCLEOTIDE SEQUENCE [LARGE SCALE GENOMIC DNA]</scope>
    <source>
        <strain evidence="1 2">CECT 7506</strain>
    </source>
</reference>
<comment type="caution">
    <text evidence="1">The sequence shown here is derived from an EMBL/GenBank/DDBJ whole genome shotgun (WGS) entry which is preliminary data.</text>
</comment>
<accession>A0A368VVE2</accession>